<feature type="domain" description="Ketoreductase" evidence="6">
    <location>
        <begin position="38"/>
        <end position="203"/>
    </location>
</feature>
<comment type="similarity">
    <text evidence="1 3">Belongs to the short-chain dehydrogenases/reductases (SDR) family.</text>
</comment>
<dbReference type="NCBIfam" id="NF005495">
    <property type="entry name" value="PRK07109.1"/>
    <property type="match status" value="1"/>
</dbReference>
<sequence>MSRLAVLLASCALLSASALTAGCATTNQRSEQQALQGRTVVITGASSGFGRGMAVAFGQRRANVVLAARRTEVLEQVAGEVRSAGGRALVVTTDVGREADVQRLAQAAVAEFGRVDVWINNAGVGALGRFDEVPLADHSRIVDTNLKGVIYGSHVALHQFRRQGQGTLINMGSAVSYVPMPYYASYVATKHGVLGLSNAINQELRVNGERNIHVVTVMPYAADTPWFDHAANYTGRSPRQVLMDPPQKIVDAVVRAAIHPRREVAVGWKSKAAIAAHRIAPGTTQAVAAGVVHDVQMRDAAAGPPPHPGAVHQPMATGVGVEGGVRSRMTEEDRRKAAGD</sequence>
<keyword evidence="5" id="KW-0732">Signal</keyword>
<evidence type="ECO:0000259" key="6">
    <source>
        <dbReference type="SMART" id="SM00822"/>
    </source>
</evidence>
<dbReference type="Gene3D" id="3.40.50.720">
    <property type="entry name" value="NAD(P)-binding Rossmann-like Domain"/>
    <property type="match status" value="1"/>
</dbReference>
<feature type="chain" id="PRO_5016287147" evidence="5">
    <location>
        <begin position="22"/>
        <end position="340"/>
    </location>
</feature>
<evidence type="ECO:0000256" key="5">
    <source>
        <dbReference type="SAM" id="SignalP"/>
    </source>
</evidence>
<keyword evidence="8" id="KW-1185">Reference proteome</keyword>
<dbReference type="InterPro" id="IPR002347">
    <property type="entry name" value="SDR_fam"/>
</dbReference>
<evidence type="ECO:0000313" key="7">
    <source>
        <dbReference type="EMBL" id="RAK58011.1"/>
    </source>
</evidence>
<dbReference type="SUPFAM" id="SSF51735">
    <property type="entry name" value="NAD(P)-binding Rossmann-fold domains"/>
    <property type="match status" value="1"/>
</dbReference>
<organism evidence="7 8">
    <name type="scientific">Phenylobacterium deserti</name>
    <dbReference type="NCBI Taxonomy" id="1914756"/>
    <lineage>
        <taxon>Bacteria</taxon>
        <taxon>Pseudomonadati</taxon>
        <taxon>Pseudomonadota</taxon>
        <taxon>Alphaproteobacteria</taxon>
        <taxon>Caulobacterales</taxon>
        <taxon>Caulobacteraceae</taxon>
        <taxon>Phenylobacterium</taxon>
    </lineage>
</organism>
<dbReference type="InterPro" id="IPR036291">
    <property type="entry name" value="NAD(P)-bd_dom_sf"/>
</dbReference>
<evidence type="ECO:0000256" key="1">
    <source>
        <dbReference type="ARBA" id="ARBA00006484"/>
    </source>
</evidence>
<name>A0A328AV16_9CAUL</name>
<dbReference type="PANTHER" id="PTHR44196:SF1">
    <property type="entry name" value="DEHYDROGENASE_REDUCTASE SDR FAMILY MEMBER 7B"/>
    <property type="match status" value="1"/>
</dbReference>
<comment type="caution">
    <text evidence="7">The sequence shown here is derived from an EMBL/GenBank/DDBJ whole genome shotgun (WGS) entry which is preliminary data.</text>
</comment>
<dbReference type="AlphaFoldDB" id="A0A328AV16"/>
<dbReference type="PRINTS" id="PR00080">
    <property type="entry name" value="SDRFAMILY"/>
</dbReference>
<dbReference type="Pfam" id="PF00106">
    <property type="entry name" value="adh_short"/>
    <property type="match status" value="1"/>
</dbReference>
<dbReference type="InterPro" id="IPR057326">
    <property type="entry name" value="KR_dom"/>
</dbReference>
<dbReference type="PROSITE" id="PS51257">
    <property type="entry name" value="PROKAR_LIPOPROTEIN"/>
    <property type="match status" value="1"/>
</dbReference>
<evidence type="ECO:0000256" key="2">
    <source>
        <dbReference type="ARBA" id="ARBA00023002"/>
    </source>
</evidence>
<dbReference type="OrthoDB" id="9781689at2"/>
<dbReference type="PANTHER" id="PTHR44196">
    <property type="entry name" value="DEHYDROGENASE/REDUCTASE SDR FAMILY MEMBER 7B"/>
    <property type="match status" value="1"/>
</dbReference>
<feature type="region of interest" description="Disordered" evidence="4">
    <location>
        <begin position="300"/>
        <end position="340"/>
    </location>
</feature>
<dbReference type="GO" id="GO:0016491">
    <property type="term" value="F:oxidoreductase activity"/>
    <property type="evidence" value="ECO:0007669"/>
    <property type="project" value="UniProtKB-KW"/>
</dbReference>
<dbReference type="Proteomes" id="UP000249725">
    <property type="component" value="Unassembled WGS sequence"/>
</dbReference>
<evidence type="ECO:0000256" key="4">
    <source>
        <dbReference type="SAM" id="MobiDB-lite"/>
    </source>
</evidence>
<accession>A0A328AV16</accession>
<dbReference type="PRINTS" id="PR00081">
    <property type="entry name" value="GDHRDH"/>
</dbReference>
<keyword evidence="2" id="KW-0560">Oxidoreductase</keyword>
<reference evidence="8" key="1">
    <citation type="submission" date="2018-05" db="EMBL/GenBank/DDBJ databases">
        <authorList>
            <person name="Li X."/>
        </authorList>
    </citation>
    <scope>NUCLEOTIDE SEQUENCE [LARGE SCALE GENOMIC DNA]</scope>
    <source>
        <strain evidence="8">YIM 73061</strain>
    </source>
</reference>
<feature type="signal peptide" evidence="5">
    <location>
        <begin position="1"/>
        <end position="21"/>
    </location>
</feature>
<dbReference type="RefSeq" id="WP_111514461.1">
    <property type="nucleotide sequence ID" value="NZ_QFYR01000001.1"/>
</dbReference>
<dbReference type="GO" id="GO:0016020">
    <property type="term" value="C:membrane"/>
    <property type="evidence" value="ECO:0007669"/>
    <property type="project" value="TreeGrafter"/>
</dbReference>
<protein>
    <submittedName>
        <fullName evidence="7">Short-chain dehydrogenase</fullName>
    </submittedName>
</protein>
<feature type="compositionally biased region" description="Basic and acidic residues" evidence="4">
    <location>
        <begin position="328"/>
        <end position="340"/>
    </location>
</feature>
<proteinExistence type="inferred from homology"/>
<evidence type="ECO:0000256" key="3">
    <source>
        <dbReference type="RuleBase" id="RU000363"/>
    </source>
</evidence>
<gene>
    <name evidence="7" type="ORF">DJ018_08910</name>
</gene>
<dbReference type="EMBL" id="QFYR01000001">
    <property type="protein sequence ID" value="RAK58011.1"/>
    <property type="molecule type" value="Genomic_DNA"/>
</dbReference>
<dbReference type="SMART" id="SM00822">
    <property type="entry name" value="PKS_KR"/>
    <property type="match status" value="1"/>
</dbReference>
<evidence type="ECO:0000313" key="8">
    <source>
        <dbReference type="Proteomes" id="UP000249725"/>
    </source>
</evidence>